<sequence length="77" mass="8245">MRDRLEGSSQKGCVIAGPTNTVCPNNVGMNDLLRTAVPNKHNAFRSALALGNVTNGRNGTMCRRASKMPTLVSCEQI</sequence>
<gene>
    <name evidence="1" type="ORF">OESDEN_02739</name>
</gene>
<dbReference type="AlphaFoldDB" id="A0A0B1TJ59"/>
<protein>
    <recommendedName>
        <fullName evidence="3">SCP domain-containing protein</fullName>
    </recommendedName>
</protein>
<organism evidence="1 2">
    <name type="scientific">Oesophagostomum dentatum</name>
    <name type="common">Nodular worm</name>
    <dbReference type="NCBI Taxonomy" id="61180"/>
    <lineage>
        <taxon>Eukaryota</taxon>
        <taxon>Metazoa</taxon>
        <taxon>Ecdysozoa</taxon>
        <taxon>Nematoda</taxon>
        <taxon>Chromadorea</taxon>
        <taxon>Rhabditida</taxon>
        <taxon>Rhabditina</taxon>
        <taxon>Rhabditomorpha</taxon>
        <taxon>Strongyloidea</taxon>
        <taxon>Strongylidae</taxon>
        <taxon>Oesophagostomum</taxon>
    </lineage>
</organism>
<dbReference type="InterPro" id="IPR035940">
    <property type="entry name" value="CAP_sf"/>
</dbReference>
<dbReference type="EMBL" id="KN549480">
    <property type="protein sequence ID" value="KHJ97284.1"/>
    <property type="molecule type" value="Genomic_DNA"/>
</dbReference>
<name>A0A0B1TJ59_OESDE</name>
<reference evidence="1 2" key="1">
    <citation type="submission" date="2014-03" db="EMBL/GenBank/DDBJ databases">
        <title>Draft genome of the hookworm Oesophagostomum dentatum.</title>
        <authorList>
            <person name="Mitreva M."/>
        </authorList>
    </citation>
    <scope>NUCLEOTIDE SEQUENCE [LARGE SCALE GENOMIC DNA]</scope>
    <source>
        <strain evidence="1 2">OD-Hann</strain>
    </source>
</reference>
<evidence type="ECO:0008006" key="3">
    <source>
        <dbReference type="Google" id="ProtNLM"/>
    </source>
</evidence>
<dbReference type="SUPFAM" id="SSF55797">
    <property type="entry name" value="PR-1-like"/>
    <property type="match status" value="1"/>
</dbReference>
<proteinExistence type="predicted"/>
<keyword evidence="2" id="KW-1185">Reference proteome</keyword>
<dbReference type="Gene3D" id="3.40.33.10">
    <property type="entry name" value="CAP"/>
    <property type="match status" value="1"/>
</dbReference>
<dbReference type="Proteomes" id="UP000053660">
    <property type="component" value="Unassembled WGS sequence"/>
</dbReference>
<evidence type="ECO:0000313" key="1">
    <source>
        <dbReference type="EMBL" id="KHJ97284.1"/>
    </source>
</evidence>
<accession>A0A0B1TJ59</accession>
<evidence type="ECO:0000313" key="2">
    <source>
        <dbReference type="Proteomes" id="UP000053660"/>
    </source>
</evidence>